<evidence type="ECO:0000313" key="1">
    <source>
        <dbReference type="EMBL" id="OYD15829.1"/>
    </source>
</evidence>
<comment type="caution">
    <text evidence="1">The sequence shown here is derived from an EMBL/GenBank/DDBJ whole genome shotgun (WGS) entry which is preliminary data.</text>
</comment>
<accession>A0A235BUT4</accession>
<dbReference type="EMBL" id="NOZP01000082">
    <property type="protein sequence ID" value="OYD15829.1"/>
    <property type="molecule type" value="Genomic_DNA"/>
</dbReference>
<name>A0A235BUT4_UNCW3</name>
<sequence>EALHRPAVDSQLDPFDLSPGQFSKIGALFLLDTKESPSQWPNWRRHWATTGRLSIDIRLGMRLLRCAVQSVALHY</sequence>
<dbReference type="Proteomes" id="UP000215559">
    <property type="component" value="Unassembled WGS sequence"/>
</dbReference>
<gene>
    <name evidence="1" type="ORF">CH330_04570</name>
</gene>
<dbReference type="AlphaFoldDB" id="A0A235BUT4"/>
<protein>
    <submittedName>
        <fullName evidence="1">Uncharacterized protein</fullName>
    </submittedName>
</protein>
<proteinExistence type="predicted"/>
<reference evidence="1 2" key="1">
    <citation type="submission" date="2017-07" db="EMBL/GenBank/DDBJ databases">
        <title>Recovery of genomes from metagenomes via a dereplication, aggregation, and scoring strategy.</title>
        <authorList>
            <person name="Sieber C.M."/>
            <person name="Probst A.J."/>
            <person name="Sharrar A."/>
            <person name="Thomas B.C."/>
            <person name="Hess M."/>
            <person name="Tringe S.G."/>
            <person name="Banfield J.F."/>
        </authorList>
    </citation>
    <scope>NUCLEOTIDE SEQUENCE [LARGE SCALE GENOMIC DNA]</scope>
    <source>
        <strain evidence="1">JGI_Cruoil_03_51_56</strain>
    </source>
</reference>
<evidence type="ECO:0000313" key="2">
    <source>
        <dbReference type="Proteomes" id="UP000215559"/>
    </source>
</evidence>
<organism evidence="1 2">
    <name type="scientific">candidate division WOR-3 bacterium JGI_Cruoil_03_51_56</name>
    <dbReference type="NCBI Taxonomy" id="1973747"/>
    <lineage>
        <taxon>Bacteria</taxon>
        <taxon>Bacteria division WOR-3</taxon>
    </lineage>
</organism>
<feature type="non-terminal residue" evidence="1">
    <location>
        <position position="1"/>
    </location>
</feature>